<evidence type="ECO:0000256" key="1">
    <source>
        <dbReference type="SAM" id="Phobius"/>
    </source>
</evidence>
<keyword evidence="1" id="KW-0472">Membrane</keyword>
<organism evidence="2 3">
    <name type="scientific">Apiospora saccharicola</name>
    <dbReference type="NCBI Taxonomy" id="335842"/>
    <lineage>
        <taxon>Eukaryota</taxon>
        <taxon>Fungi</taxon>
        <taxon>Dikarya</taxon>
        <taxon>Ascomycota</taxon>
        <taxon>Pezizomycotina</taxon>
        <taxon>Sordariomycetes</taxon>
        <taxon>Xylariomycetidae</taxon>
        <taxon>Amphisphaeriales</taxon>
        <taxon>Apiosporaceae</taxon>
        <taxon>Apiospora</taxon>
    </lineage>
</organism>
<keyword evidence="3" id="KW-1185">Reference proteome</keyword>
<dbReference type="EMBL" id="JAQQWM010000008">
    <property type="protein sequence ID" value="KAK8054211.1"/>
    <property type="molecule type" value="Genomic_DNA"/>
</dbReference>
<evidence type="ECO:0000313" key="2">
    <source>
        <dbReference type="EMBL" id="KAK8054211.1"/>
    </source>
</evidence>
<keyword evidence="1" id="KW-0812">Transmembrane</keyword>
<accession>A0ABR1U5N8</accession>
<dbReference type="Proteomes" id="UP001446871">
    <property type="component" value="Unassembled WGS sequence"/>
</dbReference>
<comment type="caution">
    <text evidence="2">The sequence shown here is derived from an EMBL/GenBank/DDBJ whole genome shotgun (WGS) entry which is preliminary data.</text>
</comment>
<feature type="transmembrane region" description="Helical" evidence="1">
    <location>
        <begin position="173"/>
        <end position="192"/>
    </location>
</feature>
<protein>
    <submittedName>
        <fullName evidence="2">Uncharacterized protein</fullName>
    </submittedName>
</protein>
<name>A0ABR1U5N8_9PEZI</name>
<keyword evidence="1" id="KW-1133">Transmembrane helix</keyword>
<proteinExistence type="predicted"/>
<reference evidence="2 3" key="1">
    <citation type="submission" date="2023-01" db="EMBL/GenBank/DDBJ databases">
        <title>Analysis of 21 Apiospora genomes using comparative genomics revels a genus with tremendous synthesis potential of carbohydrate active enzymes and secondary metabolites.</title>
        <authorList>
            <person name="Sorensen T."/>
        </authorList>
    </citation>
    <scope>NUCLEOTIDE SEQUENCE [LARGE SCALE GENOMIC DNA]</scope>
    <source>
        <strain evidence="2 3">CBS 83171</strain>
    </source>
</reference>
<feature type="transmembrane region" description="Helical" evidence="1">
    <location>
        <begin position="247"/>
        <end position="275"/>
    </location>
</feature>
<sequence length="282" mass="31842">MAIRTTTKDVQDTNKYRNLNTTAGRTHSAAVSDQNFTTYNYGPLLRSSHNEKQYDFTQAVPDMKTHSTFFPDADLMRRDGEVSLSFLSGNGIYFTSPTDDDWYRANRRYRPQEAASPLGCIQQWQFCRDPARGQCGNLANRFDALYSAAPWFDLTSDDMESSRPIPKTRSGSLLLWLFFTLMETVTSLHGIITTLGPTSLASQAFLQSGTMMRIQQNQWHLDVERWWQMIMAGFQASFISTARGSGFILGLALTYSISVLIVVLSFIAVPVLGLLQKYGRYS</sequence>
<gene>
    <name evidence="2" type="ORF">PG996_013512</name>
</gene>
<evidence type="ECO:0000313" key="3">
    <source>
        <dbReference type="Proteomes" id="UP001446871"/>
    </source>
</evidence>